<dbReference type="EnsemblMetazoa" id="XM_022813343">
    <property type="protein sequence ID" value="XP_022669078"/>
    <property type="gene ID" value="LOC111253632"/>
</dbReference>
<evidence type="ECO:0000256" key="1">
    <source>
        <dbReference type="SAM" id="Phobius"/>
    </source>
</evidence>
<keyword evidence="1" id="KW-0472">Membrane</keyword>
<keyword evidence="1" id="KW-1133">Transmembrane helix</keyword>
<evidence type="ECO:0000313" key="2">
    <source>
        <dbReference type="EnsemblMetazoa" id="XP_022669077"/>
    </source>
</evidence>
<dbReference type="InParanoid" id="A0A7M7KS23"/>
<name>A0A7M7KS23_VARDE</name>
<dbReference type="RefSeq" id="XP_022669077.1">
    <property type="nucleotide sequence ID" value="XM_022813342.1"/>
</dbReference>
<dbReference type="KEGG" id="vde:111253632"/>
<dbReference type="RefSeq" id="XP_022669076.1">
    <property type="nucleotide sequence ID" value="XM_022813341.1"/>
</dbReference>
<feature type="transmembrane region" description="Helical" evidence="1">
    <location>
        <begin position="12"/>
        <end position="30"/>
    </location>
</feature>
<sequence length="127" mass="13627">MPGSSWAQKLSGSTVLFGVALVCFVVGWIMKLQVLVTIAYALFIVVALMGLYALCFTTKLSKGSVIPNGPTHTTTIHVNPQADVGEMYLPQTNVVLSPDYTQSATPGFHPILINDQPPSYNTVIKSS</sequence>
<keyword evidence="3" id="KW-1185">Reference proteome</keyword>
<dbReference type="EnsemblMetazoa" id="XM_022813340">
    <property type="protein sequence ID" value="XP_022669075"/>
    <property type="gene ID" value="LOC111253632"/>
</dbReference>
<dbReference type="Proteomes" id="UP000594260">
    <property type="component" value="Unplaced"/>
</dbReference>
<accession>A0A7M7KS23</accession>
<keyword evidence="1" id="KW-0812">Transmembrane</keyword>
<feature type="transmembrane region" description="Helical" evidence="1">
    <location>
        <begin position="36"/>
        <end position="56"/>
    </location>
</feature>
<reference evidence="2" key="1">
    <citation type="submission" date="2021-01" db="UniProtKB">
        <authorList>
            <consortium name="EnsemblMetazoa"/>
        </authorList>
    </citation>
    <scope>IDENTIFICATION</scope>
</reference>
<protein>
    <submittedName>
        <fullName evidence="2">Uncharacterized protein</fullName>
    </submittedName>
</protein>
<dbReference type="RefSeq" id="XP_022669078.1">
    <property type="nucleotide sequence ID" value="XM_022813343.1"/>
</dbReference>
<organism evidence="2 3">
    <name type="scientific">Varroa destructor</name>
    <name type="common">Honeybee mite</name>
    <dbReference type="NCBI Taxonomy" id="109461"/>
    <lineage>
        <taxon>Eukaryota</taxon>
        <taxon>Metazoa</taxon>
        <taxon>Ecdysozoa</taxon>
        <taxon>Arthropoda</taxon>
        <taxon>Chelicerata</taxon>
        <taxon>Arachnida</taxon>
        <taxon>Acari</taxon>
        <taxon>Parasitiformes</taxon>
        <taxon>Mesostigmata</taxon>
        <taxon>Gamasina</taxon>
        <taxon>Dermanyssoidea</taxon>
        <taxon>Varroidae</taxon>
        <taxon>Varroa</taxon>
    </lineage>
</organism>
<proteinExistence type="predicted"/>
<dbReference type="RefSeq" id="XP_022669075.1">
    <property type="nucleotide sequence ID" value="XM_022813340.1"/>
</dbReference>
<dbReference type="EnsemblMetazoa" id="XM_022813342">
    <property type="protein sequence ID" value="XP_022669077"/>
    <property type="gene ID" value="LOC111253632"/>
</dbReference>
<dbReference type="GeneID" id="111253632"/>
<dbReference type="AlphaFoldDB" id="A0A7M7KS23"/>
<dbReference type="EnsemblMetazoa" id="XM_022813341">
    <property type="protein sequence ID" value="XP_022669076"/>
    <property type="gene ID" value="LOC111253632"/>
</dbReference>
<evidence type="ECO:0000313" key="3">
    <source>
        <dbReference type="Proteomes" id="UP000594260"/>
    </source>
</evidence>